<dbReference type="Proteomes" id="UP001163603">
    <property type="component" value="Chromosome 10"/>
</dbReference>
<reference evidence="2" key="1">
    <citation type="journal article" date="2023" name="G3 (Bethesda)">
        <title>Genome assembly and association tests identify interacting loci associated with vigor, precocity, and sex in interspecific pistachio rootstocks.</title>
        <authorList>
            <person name="Palmer W."/>
            <person name="Jacygrad E."/>
            <person name="Sagayaradj S."/>
            <person name="Cavanaugh K."/>
            <person name="Han R."/>
            <person name="Bertier L."/>
            <person name="Beede B."/>
            <person name="Kafkas S."/>
            <person name="Golino D."/>
            <person name="Preece J."/>
            <person name="Michelmore R."/>
        </authorList>
    </citation>
    <scope>NUCLEOTIDE SEQUENCE [LARGE SCALE GENOMIC DNA]</scope>
</reference>
<keyword evidence="2" id="KW-1185">Reference proteome</keyword>
<evidence type="ECO:0000313" key="2">
    <source>
        <dbReference type="Proteomes" id="UP001163603"/>
    </source>
</evidence>
<sequence length="58" mass="6167">MATTVVVKRQEAEGKVACGVLAFTLLVNKVLSPVRVPITTVLTPPVAGVLRIIKKVIK</sequence>
<accession>A0ACC0XX75</accession>
<evidence type="ECO:0000313" key="1">
    <source>
        <dbReference type="EMBL" id="KAJ0025217.1"/>
    </source>
</evidence>
<comment type="caution">
    <text evidence="1">The sequence shown here is derived from an EMBL/GenBank/DDBJ whole genome shotgun (WGS) entry which is preliminary data.</text>
</comment>
<protein>
    <submittedName>
        <fullName evidence="1">Uncharacterized protein</fullName>
    </submittedName>
</protein>
<name>A0ACC0XX75_9ROSI</name>
<dbReference type="EMBL" id="CM047745">
    <property type="protein sequence ID" value="KAJ0025217.1"/>
    <property type="molecule type" value="Genomic_DNA"/>
</dbReference>
<organism evidence="1 2">
    <name type="scientific">Pistacia integerrima</name>
    <dbReference type="NCBI Taxonomy" id="434235"/>
    <lineage>
        <taxon>Eukaryota</taxon>
        <taxon>Viridiplantae</taxon>
        <taxon>Streptophyta</taxon>
        <taxon>Embryophyta</taxon>
        <taxon>Tracheophyta</taxon>
        <taxon>Spermatophyta</taxon>
        <taxon>Magnoliopsida</taxon>
        <taxon>eudicotyledons</taxon>
        <taxon>Gunneridae</taxon>
        <taxon>Pentapetalae</taxon>
        <taxon>rosids</taxon>
        <taxon>malvids</taxon>
        <taxon>Sapindales</taxon>
        <taxon>Anacardiaceae</taxon>
        <taxon>Pistacia</taxon>
    </lineage>
</organism>
<gene>
    <name evidence="1" type="ORF">Pint_07718</name>
</gene>
<proteinExistence type="predicted"/>